<protein>
    <submittedName>
        <fullName evidence="4">M1 family metallopeptidase</fullName>
    </submittedName>
</protein>
<evidence type="ECO:0000256" key="1">
    <source>
        <dbReference type="PIRSR" id="PIRSR634015-1"/>
    </source>
</evidence>
<dbReference type="RefSeq" id="WP_321534346.1">
    <property type="nucleotide sequence ID" value="NZ_JARGDL010000001.1"/>
</dbReference>
<dbReference type="Gene3D" id="1.10.390.10">
    <property type="entry name" value="Neutral Protease Domain 2"/>
    <property type="match status" value="1"/>
</dbReference>
<dbReference type="Pfam" id="PF01433">
    <property type="entry name" value="Peptidase_M1"/>
    <property type="match status" value="1"/>
</dbReference>
<comment type="cofactor">
    <cofactor evidence="2">
        <name>Zn(2+)</name>
        <dbReference type="ChEBI" id="CHEBI:29105"/>
    </cofactor>
    <text evidence="2">Binds 1 zinc ion per subunit.</text>
</comment>
<dbReference type="Proteomes" id="UP001221302">
    <property type="component" value="Unassembled WGS sequence"/>
</dbReference>
<feature type="binding site" evidence="2">
    <location>
        <position position="371"/>
    </location>
    <ligand>
        <name>Zn(2+)</name>
        <dbReference type="ChEBI" id="CHEBI:29105"/>
        <note>catalytic</note>
    </ligand>
</feature>
<comment type="caution">
    <text evidence="4">The sequence shown here is derived from an EMBL/GenBank/DDBJ whole genome shotgun (WGS) entry which is preliminary data.</text>
</comment>
<sequence length="659" mass="77407">MKKIIYIPFLLLLASFLYVIENNEVNTISKKFTSNKFYVNGLLISEEKNVNPIANYDFDVEFNDKTNKIFVKEILTWKNNTKFSTNELQFHFYANAYKSNNTLFAKAYHLNPENKTELEIKKFLINNKEKQLIYFQPEINNPNDSTVAKVILEKNVHPKDSVKIYFEYELKIPISVKRFGSARGRNFFFISQWFPKIGVFENGKWICSQYHPYLNFYSDFGNYIAKIIVPKNYLIASTGVIKEEKMISNKKYYSVVQNGVHDFAWLTTDEILKKEDIYTRQNKTQIQILAYIQPERERYTERYFNAVKNSLKYFEENIGEYPYQTISLIDVPRTSASGGMEYPTLFTVSAELFARKNTGQPEYLTTHEFSHQYFYGLIANNEVYEAWLDEGFTSYISTKIMYEYYSPILENFKVAQFIPIYGINFLSYRDIPIIYTLTDAVIPEGAKAITNYYKNLNLGSIADTSFKLPTRLSYVVNSYNKPELVLLTLESYLGKEKMNLILKKYFEDFKFKHPKAEDFFTIVQQYSREDMNWFFDEFIKTSKVFDYRVTSLYKISETEYGVLVERLGDGIFKTDVSLITDKNVLTKKWDGKEKWKVFTFNTLNKVLSAEVDLNRKNLLDINVANNSYTVEEKYTASLSLAARWFFWIQNALMILGSIG</sequence>
<feature type="active site" description="Proton acceptor" evidence="1">
    <location>
        <position position="368"/>
    </location>
</feature>
<proteinExistence type="predicted"/>
<dbReference type="CDD" id="cd09604">
    <property type="entry name" value="M1_APN_like"/>
    <property type="match status" value="1"/>
</dbReference>
<keyword evidence="2" id="KW-0862">Zinc</keyword>
<dbReference type="AlphaFoldDB" id="A0AAE3NV20"/>
<dbReference type="EMBL" id="JARGDL010000001">
    <property type="protein sequence ID" value="MDF1610581.1"/>
    <property type="molecule type" value="Genomic_DNA"/>
</dbReference>
<feature type="binding site" evidence="2">
    <location>
        <position position="367"/>
    </location>
    <ligand>
        <name>Zn(2+)</name>
        <dbReference type="ChEBI" id="CHEBI:29105"/>
        <note>catalytic</note>
    </ligand>
</feature>
<feature type="binding site" evidence="2">
    <location>
        <position position="390"/>
    </location>
    <ligand>
        <name>Zn(2+)</name>
        <dbReference type="ChEBI" id="CHEBI:29105"/>
        <note>catalytic</note>
    </ligand>
</feature>
<dbReference type="GO" id="GO:0008237">
    <property type="term" value="F:metallopeptidase activity"/>
    <property type="evidence" value="ECO:0007669"/>
    <property type="project" value="InterPro"/>
</dbReference>
<evidence type="ECO:0000313" key="4">
    <source>
        <dbReference type="EMBL" id="MDF1610581.1"/>
    </source>
</evidence>
<organism evidence="4 5">
    <name type="scientific">Stygiobacter electus</name>
    <dbReference type="NCBI Taxonomy" id="3032292"/>
    <lineage>
        <taxon>Bacteria</taxon>
        <taxon>Pseudomonadati</taxon>
        <taxon>Ignavibacteriota</taxon>
        <taxon>Ignavibacteria</taxon>
        <taxon>Ignavibacteriales</taxon>
        <taxon>Melioribacteraceae</taxon>
        <taxon>Stygiobacter</taxon>
    </lineage>
</organism>
<feature type="domain" description="Peptidase M1 membrane alanine aminopeptidase" evidence="3">
    <location>
        <begin position="304"/>
        <end position="538"/>
    </location>
</feature>
<dbReference type="PANTHER" id="PTHR45726">
    <property type="entry name" value="LEUKOTRIENE A-4 HYDROLASE"/>
    <property type="match status" value="1"/>
</dbReference>
<keyword evidence="2" id="KW-0479">Metal-binding</keyword>
<dbReference type="GO" id="GO:0008270">
    <property type="term" value="F:zinc ion binding"/>
    <property type="evidence" value="ECO:0007669"/>
    <property type="project" value="InterPro"/>
</dbReference>
<dbReference type="SUPFAM" id="SSF55486">
    <property type="entry name" value="Metalloproteases ('zincins'), catalytic domain"/>
    <property type="match status" value="1"/>
</dbReference>
<keyword evidence="5" id="KW-1185">Reference proteome</keyword>
<feature type="active site" description="Proton donor" evidence="1">
    <location>
        <position position="479"/>
    </location>
</feature>
<dbReference type="InterPro" id="IPR034015">
    <property type="entry name" value="M1_LTA4H"/>
</dbReference>
<name>A0AAE3NV20_9BACT</name>
<evidence type="ECO:0000313" key="5">
    <source>
        <dbReference type="Proteomes" id="UP001221302"/>
    </source>
</evidence>
<dbReference type="InterPro" id="IPR014782">
    <property type="entry name" value="Peptidase_M1_dom"/>
</dbReference>
<dbReference type="PANTHER" id="PTHR45726:SF3">
    <property type="entry name" value="LEUKOTRIENE A-4 HYDROLASE"/>
    <property type="match status" value="1"/>
</dbReference>
<evidence type="ECO:0000256" key="2">
    <source>
        <dbReference type="PIRSR" id="PIRSR634015-3"/>
    </source>
</evidence>
<evidence type="ECO:0000259" key="3">
    <source>
        <dbReference type="Pfam" id="PF01433"/>
    </source>
</evidence>
<gene>
    <name evidence="4" type="ORF">P0M35_00330</name>
</gene>
<reference evidence="4" key="1">
    <citation type="submission" date="2023-03" db="EMBL/GenBank/DDBJ databases">
        <title>Stygiobacter electus gen. nov., sp. nov., facultatively anaerobic thermotolerant bacterium of the class Ignavibacteria from a well of Yessentuki mineral water deposit.</title>
        <authorList>
            <person name="Podosokorskaya O.A."/>
            <person name="Elcheninov A.G."/>
            <person name="Petrova N.F."/>
            <person name="Zavarzina D.G."/>
            <person name="Kublanov I.V."/>
            <person name="Merkel A.Y."/>
        </authorList>
    </citation>
    <scope>NUCLEOTIDE SEQUENCE</scope>
    <source>
        <strain evidence="4">09-Me</strain>
    </source>
</reference>
<dbReference type="InterPro" id="IPR027268">
    <property type="entry name" value="Peptidase_M4/M1_CTD_sf"/>
</dbReference>
<accession>A0AAE3NV20</accession>